<keyword evidence="7" id="KW-1185">Reference proteome</keyword>
<dbReference type="EMBL" id="JBHSZV010000034">
    <property type="protein sequence ID" value="MFC7062860.1"/>
    <property type="molecule type" value="Genomic_DNA"/>
</dbReference>
<dbReference type="RefSeq" id="WP_204709261.1">
    <property type="nucleotide sequence ID" value="NZ_JBHSZV010000034.1"/>
</dbReference>
<organism evidence="6 7">
    <name type="scientific">Halobacillus seohaensis</name>
    <dbReference type="NCBI Taxonomy" id="447421"/>
    <lineage>
        <taxon>Bacteria</taxon>
        <taxon>Bacillati</taxon>
        <taxon>Bacillota</taxon>
        <taxon>Bacilli</taxon>
        <taxon>Bacillales</taxon>
        <taxon>Bacillaceae</taxon>
        <taxon>Halobacillus</taxon>
    </lineage>
</organism>
<dbReference type="InterPro" id="IPR005119">
    <property type="entry name" value="LysR_subst-bd"/>
</dbReference>
<evidence type="ECO:0000256" key="1">
    <source>
        <dbReference type="ARBA" id="ARBA00009437"/>
    </source>
</evidence>
<gene>
    <name evidence="6" type="ORF">ACFQIC_13535</name>
</gene>
<dbReference type="InterPro" id="IPR047788">
    <property type="entry name" value="LysR-like_Sec_metab"/>
</dbReference>
<evidence type="ECO:0000256" key="2">
    <source>
        <dbReference type="ARBA" id="ARBA00023015"/>
    </source>
</evidence>
<name>A0ABW2EKR2_9BACI</name>
<accession>A0ABW2EKR2</accession>
<feature type="domain" description="HTH lysR-type" evidence="5">
    <location>
        <begin position="1"/>
        <end position="58"/>
    </location>
</feature>
<evidence type="ECO:0000256" key="3">
    <source>
        <dbReference type="ARBA" id="ARBA00023125"/>
    </source>
</evidence>
<dbReference type="InterPro" id="IPR000847">
    <property type="entry name" value="LysR_HTH_N"/>
</dbReference>
<dbReference type="NCBIfam" id="NF040786">
    <property type="entry name" value="LysR_Sec_metab"/>
    <property type="match status" value="1"/>
</dbReference>
<dbReference type="PANTHER" id="PTHR30126:SF39">
    <property type="entry name" value="HTH-TYPE TRANSCRIPTIONAL REGULATOR CYSL"/>
    <property type="match status" value="1"/>
</dbReference>
<proteinExistence type="inferred from homology"/>
<evidence type="ECO:0000313" key="7">
    <source>
        <dbReference type="Proteomes" id="UP001596410"/>
    </source>
</evidence>
<dbReference type="Pfam" id="PF03466">
    <property type="entry name" value="LysR_substrate"/>
    <property type="match status" value="1"/>
</dbReference>
<dbReference type="SUPFAM" id="SSF53850">
    <property type="entry name" value="Periplasmic binding protein-like II"/>
    <property type="match status" value="1"/>
</dbReference>
<dbReference type="SUPFAM" id="SSF46785">
    <property type="entry name" value="Winged helix' DNA-binding domain"/>
    <property type="match status" value="1"/>
</dbReference>
<dbReference type="InterPro" id="IPR036390">
    <property type="entry name" value="WH_DNA-bd_sf"/>
</dbReference>
<comment type="similarity">
    <text evidence="1">Belongs to the LysR transcriptional regulatory family.</text>
</comment>
<dbReference type="Proteomes" id="UP001596410">
    <property type="component" value="Unassembled WGS sequence"/>
</dbReference>
<reference evidence="7" key="1">
    <citation type="journal article" date="2019" name="Int. J. Syst. Evol. Microbiol.">
        <title>The Global Catalogue of Microorganisms (GCM) 10K type strain sequencing project: providing services to taxonomists for standard genome sequencing and annotation.</title>
        <authorList>
            <consortium name="The Broad Institute Genomics Platform"/>
            <consortium name="The Broad Institute Genome Sequencing Center for Infectious Disease"/>
            <person name="Wu L."/>
            <person name="Ma J."/>
        </authorList>
    </citation>
    <scope>NUCLEOTIDE SEQUENCE [LARGE SCALE GENOMIC DNA]</scope>
    <source>
        <strain evidence="7">CGMCC 4.1621</strain>
    </source>
</reference>
<dbReference type="Pfam" id="PF00126">
    <property type="entry name" value="HTH_1"/>
    <property type="match status" value="1"/>
</dbReference>
<keyword evidence="3" id="KW-0238">DNA-binding</keyword>
<dbReference type="Gene3D" id="3.40.190.290">
    <property type="match status" value="1"/>
</dbReference>
<dbReference type="PANTHER" id="PTHR30126">
    <property type="entry name" value="HTH-TYPE TRANSCRIPTIONAL REGULATOR"/>
    <property type="match status" value="1"/>
</dbReference>
<evidence type="ECO:0000259" key="5">
    <source>
        <dbReference type="PROSITE" id="PS50931"/>
    </source>
</evidence>
<keyword evidence="2" id="KW-0805">Transcription regulation</keyword>
<dbReference type="InterPro" id="IPR036388">
    <property type="entry name" value="WH-like_DNA-bd_sf"/>
</dbReference>
<protein>
    <submittedName>
        <fullName evidence="6">Selenium metabolism-associated LysR family transcriptional regulator</fullName>
    </submittedName>
</protein>
<sequence length="296" mass="33928">MDIESLQTYVTVIELKSFTKAAKQLNLSQPTVSFHIKSLESEFQTTLIDRSPKRFQVTNTGDIVYRRARQMLGLLNKAQTEVHEYHHQLRGTLRIGASYTVGEYILPEMLKSFDDYYPEIELKVTINNTEQINRGVQLHEYDIGLVEGQVNKKELRSFPFMEDEMVVVVPLHHSIRRHKEIDFNNLQDKTWICREHGSGTRAVMESLLDSYNIRPGKMVTIGSNHGVVQGVKQGLGLSIISKTVVIQSNADELMYPLPYLKPATRFFSYVIPADEKEISKNVSVFIDLVKELHPFS</sequence>
<dbReference type="PROSITE" id="PS50931">
    <property type="entry name" value="HTH_LYSR"/>
    <property type="match status" value="1"/>
</dbReference>
<dbReference type="Gene3D" id="1.10.10.10">
    <property type="entry name" value="Winged helix-like DNA-binding domain superfamily/Winged helix DNA-binding domain"/>
    <property type="match status" value="1"/>
</dbReference>
<evidence type="ECO:0000313" key="6">
    <source>
        <dbReference type="EMBL" id="MFC7062860.1"/>
    </source>
</evidence>
<evidence type="ECO:0000256" key="4">
    <source>
        <dbReference type="ARBA" id="ARBA00023163"/>
    </source>
</evidence>
<dbReference type="PRINTS" id="PR00039">
    <property type="entry name" value="HTHLYSR"/>
</dbReference>
<comment type="caution">
    <text evidence="6">The sequence shown here is derived from an EMBL/GenBank/DDBJ whole genome shotgun (WGS) entry which is preliminary data.</text>
</comment>
<keyword evidence="4" id="KW-0804">Transcription</keyword>